<dbReference type="Proteomes" id="UP001230504">
    <property type="component" value="Unassembled WGS sequence"/>
</dbReference>
<evidence type="ECO:0000256" key="1">
    <source>
        <dbReference type="SAM" id="SignalP"/>
    </source>
</evidence>
<dbReference type="EMBL" id="JAHLJV010000001">
    <property type="protein sequence ID" value="KAK1600153.1"/>
    <property type="molecule type" value="Genomic_DNA"/>
</dbReference>
<evidence type="ECO:0008006" key="4">
    <source>
        <dbReference type="Google" id="ProtNLM"/>
    </source>
</evidence>
<proteinExistence type="predicted"/>
<name>A0AAD8VCI9_9PEZI</name>
<comment type="caution">
    <text evidence="2">The sequence shown here is derived from an EMBL/GenBank/DDBJ whole genome shotgun (WGS) entry which is preliminary data.</text>
</comment>
<protein>
    <recommendedName>
        <fullName evidence="4">Secreted protein</fullName>
    </recommendedName>
</protein>
<dbReference type="RefSeq" id="XP_060420649.1">
    <property type="nucleotide sequence ID" value="XM_060556311.1"/>
</dbReference>
<dbReference type="GeneID" id="85440551"/>
<sequence length="80" mass="8817">MPRPSITLLAVVTLAQHLFCCSTMGGCYLLHELVGNAPPDPKPPCFMIVPSHCHAHCVGDQHYRYPSRESTPVGVLFWAN</sequence>
<gene>
    <name evidence="2" type="ORF">LY79DRAFT_532720</name>
</gene>
<keyword evidence="3" id="KW-1185">Reference proteome</keyword>
<feature type="chain" id="PRO_5042268808" description="Secreted protein" evidence="1">
    <location>
        <begin position="21"/>
        <end position="80"/>
    </location>
</feature>
<feature type="signal peptide" evidence="1">
    <location>
        <begin position="1"/>
        <end position="20"/>
    </location>
</feature>
<evidence type="ECO:0000313" key="2">
    <source>
        <dbReference type="EMBL" id="KAK1600153.1"/>
    </source>
</evidence>
<accession>A0AAD8VCI9</accession>
<reference evidence="2" key="1">
    <citation type="submission" date="2021-06" db="EMBL/GenBank/DDBJ databases">
        <title>Comparative genomics, transcriptomics and evolutionary studies reveal genomic signatures of adaptation to plant cell wall in hemibiotrophic fungi.</title>
        <authorList>
            <consortium name="DOE Joint Genome Institute"/>
            <person name="Baroncelli R."/>
            <person name="Diaz J.F."/>
            <person name="Benocci T."/>
            <person name="Peng M."/>
            <person name="Battaglia E."/>
            <person name="Haridas S."/>
            <person name="Andreopoulos W."/>
            <person name="Labutti K."/>
            <person name="Pangilinan J."/>
            <person name="Floch G.L."/>
            <person name="Makela M.R."/>
            <person name="Henrissat B."/>
            <person name="Grigoriev I.V."/>
            <person name="Crouch J.A."/>
            <person name="De Vries R.P."/>
            <person name="Sukno S.A."/>
            <person name="Thon M.R."/>
        </authorList>
    </citation>
    <scope>NUCLEOTIDE SEQUENCE</scope>
    <source>
        <strain evidence="2">CBS 125086</strain>
    </source>
</reference>
<evidence type="ECO:0000313" key="3">
    <source>
        <dbReference type="Proteomes" id="UP001230504"/>
    </source>
</evidence>
<dbReference type="PROSITE" id="PS51257">
    <property type="entry name" value="PROKAR_LIPOPROTEIN"/>
    <property type="match status" value="1"/>
</dbReference>
<organism evidence="2 3">
    <name type="scientific">Colletotrichum navitas</name>
    <dbReference type="NCBI Taxonomy" id="681940"/>
    <lineage>
        <taxon>Eukaryota</taxon>
        <taxon>Fungi</taxon>
        <taxon>Dikarya</taxon>
        <taxon>Ascomycota</taxon>
        <taxon>Pezizomycotina</taxon>
        <taxon>Sordariomycetes</taxon>
        <taxon>Hypocreomycetidae</taxon>
        <taxon>Glomerellales</taxon>
        <taxon>Glomerellaceae</taxon>
        <taxon>Colletotrichum</taxon>
        <taxon>Colletotrichum graminicola species complex</taxon>
    </lineage>
</organism>
<dbReference type="AlphaFoldDB" id="A0AAD8VCI9"/>
<keyword evidence="1" id="KW-0732">Signal</keyword>